<dbReference type="EMBL" id="JAIVFP010000001">
    <property type="protein sequence ID" value="MCI4683723.1"/>
    <property type="molecule type" value="Genomic_DNA"/>
</dbReference>
<comment type="caution">
    <text evidence="2">The sequence shown here is derived from an EMBL/GenBank/DDBJ whole genome shotgun (WGS) entry which is preliminary data.</text>
</comment>
<dbReference type="InterPro" id="IPR002931">
    <property type="entry name" value="Transglutaminase-like"/>
</dbReference>
<dbReference type="RefSeq" id="WP_243067658.1">
    <property type="nucleotide sequence ID" value="NZ_JAIVFK010000016.1"/>
</dbReference>
<accession>A0ABS9Z7V3</accession>
<protein>
    <submittedName>
        <fullName evidence="2">Transglutaminase family protein</fullName>
    </submittedName>
</protein>
<dbReference type="Pfam" id="PF01841">
    <property type="entry name" value="Transglut_core"/>
    <property type="match status" value="1"/>
</dbReference>
<proteinExistence type="predicted"/>
<dbReference type="PANTHER" id="PTHR33490:SF12">
    <property type="entry name" value="BLL5557 PROTEIN"/>
    <property type="match status" value="1"/>
</dbReference>
<dbReference type="Gene3D" id="3.10.620.30">
    <property type="match status" value="1"/>
</dbReference>
<dbReference type="InterPro" id="IPR038765">
    <property type="entry name" value="Papain-like_cys_pep_sf"/>
</dbReference>
<feature type="domain" description="Transglutaminase-like" evidence="1">
    <location>
        <begin position="161"/>
        <end position="227"/>
    </location>
</feature>
<dbReference type="PANTHER" id="PTHR33490">
    <property type="entry name" value="BLR5614 PROTEIN-RELATED"/>
    <property type="match status" value="1"/>
</dbReference>
<evidence type="ECO:0000313" key="3">
    <source>
        <dbReference type="Proteomes" id="UP001139104"/>
    </source>
</evidence>
<keyword evidence="3" id="KW-1185">Reference proteome</keyword>
<name>A0ABS9Z7V3_9HYPH</name>
<evidence type="ECO:0000259" key="1">
    <source>
        <dbReference type="SMART" id="SM00460"/>
    </source>
</evidence>
<reference evidence="2" key="1">
    <citation type="journal article" date="2022" name="ISME J.">
        <title>Identification of active gaseous-alkane degraders at natural gas seeps.</title>
        <authorList>
            <person name="Farhan Ul Haque M."/>
            <person name="Hernandez M."/>
            <person name="Crombie A.T."/>
            <person name="Murrell J.C."/>
        </authorList>
    </citation>
    <scope>NUCLEOTIDE SEQUENCE</scope>
    <source>
        <strain evidence="2">PC2</strain>
    </source>
</reference>
<evidence type="ECO:0000313" key="2">
    <source>
        <dbReference type="EMBL" id="MCI4683723.1"/>
    </source>
</evidence>
<dbReference type="Gene3D" id="2.60.40.2250">
    <property type="match status" value="1"/>
</dbReference>
<organism evidence="2 3">
    <name type="scientific">Candidatus Rhodoblastus alkanivorans</name>
    <dbReference type="NCBI Taxonomy" id="2954117"/>
    <lineage>
        <taxon>Bacteria</taxon>
        <taxon>Pseudomonadati</taxon>
        <taxon>Pseudomonadota</taxon>
        <taxon>Alphaproteobacteria</taxon>
        <taxon>Hyphomicrobiales</taxon>
        <taxon>Rhodoblastaceae</taxon>
        <taxon>Rhodoblastus</taxon>
    </lineage>
</organism>
<sequence length="273" mass="30169">MLIRAGFDIAFECPAQTPMLLQLNIHPSREADLVSPDVINSVPPLPMRSYLDLFGNRVTRLEAPPGLVTFSNRFVIHDSGQPDETPPDTGLTPISCLPDDVLLFLVSSRYCDSDKLADFAWSTFGTIAGGYRRVQAVCDFVHSKIRFSYADARPTRSASDSMQEGVGVCRDFAHLAIALCRCLNIPARYCTGYLGDIGVPPDISPMDFSGWAEVFLDGRWWTIDPRHNHPRIGRIVMGRGRDAADVPLSTAFGVANLVRFEILTDEQSPSRIP</sequence>
<dbReference type="SUPFAM" id="SSF54001">
    <property type="entry name" value="Cysteine proteinases"/>
    <property type="match status" value="1"/>
</dbReference>
<dbReference type="Proteomes" id="UP001139104">
    <property type="component" value="Unassembled WGS sequence"/>
</dbReference>
<gene>
    <name evidence="2" type="ORF">K2U94_13275</name>
</gene>
<dbReference type="SMART" id="SM00460">
    <property type="entry name" value="TGc"/>
    <property type="match status" value="1"/>
</dbReference>